<dbReference type="AlphaFoldDB" id="A0A6N7LV51"/>
<organism evidence="2 3">
    <name type="scientific">Alcanivorax sediminis</name>
    <dbReference type="NCBI Taxonomy" id="2663008"/>
    <lineage>
        <taxon>Bacteria</taxon>
        <taxon>Pseudomonadati</taxon>
        <taxon>Pseudomonadota</taxon>
        <taxon>Gammaproteobacteria</taxon>
        <taxon>Oceanospirillales</taxon>
        <taxon>Alcanivoracaceae</taxon>
        <taxon>Alcanivorax</taxon>
    </lineage>
</organism>
<feature type="transmembrane region" description="Helical" evidence="1">
    <location>
        <begin position="94"/>
        <end position="114"/>
    </location>
</feature>
<feature type="transmembrane region" description="Helical" evidence="1">
    <location>
        <begin position="6"/>
        <end position="28"/>
    </location>
</feature>
<dbReference type="Proteomes" id="UP000469421">
    <property type="component" value="Unassembled WGS sequence"/>
</dbReference>
<evidence type="ECO:0000256" key="1">
    <source>
        <dbReference type="SAM" id="Phobius"/>
    </source>
</evidence>
<keyword evidence="3" id="KW-1185">Reference proteome</keyword>
<accession>A0A6N7LV51</accession>
<evidence type="ECO:0000313" key="2">
    <source>
        <dbReference type="EMBL" id="MQX52010.1"/>
    </source>
</evidence>
<proteinExistence type="predicted"/>
<keyword evidence="1" id="KW-1133">Transmembrane helix</keyword>
<gene>
    <name evidence="2" type="ORF">GFN93_02040</name>
</gene>
<dbReference type="EMBL" id="WIRE01000001">
    <property type="protein sequence ID" value="MQX52010.1"/>
    <property type="molecule type" value="Genomic_DNA"/>
</dbReference>
<keyword evidence="1" id="KW-0472">Membrane</keyword>
<name>A0A6N7LV51_9GAMM</name>
<reference evidence="2 3" key="1">
    <citation type="submission" date="2019-10" db="EMBL/GenBank/DDBJ databases">
        <title>Alcanivorax sp.PA15-N-34 draft genome sequence.</title>
        <authorList>
            <person name="Liao X."/>
            <person name="Shao Z."/>
        </authorList>
    </citation>
    <scope>NUCLEOTIDE SEQUENCE [LARGE SCALE GENOMIC DNA]</scope>
    <source>
        <strain evidence="2 3">PA15-N-34</strain>
    </source>
</reference>
<keyword evidence="1" id="KW-0812">Transmembrane</keyword>
<protein>
    <submittedName>
        <fullName evidence="2">Uncharacterized protein</fullName>
    </submittedName>
</protein>
<evidence type="ECO:0000313" key="3">
    <source>
        <dbReference type="Proteomes" id="UP000469421"/>
    </source>
</evidence>
<comment type="caution">
    <text evidence="2">The sequence shown here is derived from an EMBL/GenBank/DDBJ whole genome shotgun (WGS) entry which is preliminary data.</text>
</comment>
<sequence length="153" mass="16146">MTLLWFSVLSAPLLIGIALTAMVMVGGYTAPAMLLPEEQLRTAALGAMALMLICSRPLRNIILSPSAIAARPLQGAATDSDANTSAIGKTQASMFMLLGMLDAVSMIVVALCLIQADYQLALLNGTYTLVLAVIAKPDFATLIRETVSQLHRA</sequence>